<organism evidence="1 2">
    <name type="scientific">Euroglyphus maynei</name>
    <name type="common">Mayne's house dust mite</name>
    <dbReference type="NCBI Taxonomy" id="6958"/>
    <lineage>
        <taxon>Eukaryota</taxon>
        <taxon>Metazoa</taxon>
        <taxon>Ecdysozoa</taxon>
        <taxon>Arthropoda</taxon>
        <taxon>Chelicerata</taxon>
        <taxon>Arachnida</taxon>
        <taxon>Acari</taxon>
        <taxon>Acariformes</taxon>
        <taxon>Sarcoptiformes</taxon>
        <taxon>Astigmata</taxon>
        <taxon>Psoroptidia</taxon>
        <taxon>Analgoidea</taxon>
        <taxon>Pyroglyphidae</taxon>
        <taxon>Pyroglyphinae</taxon>
        <taxon>Euroglyphus</taxon>
    </lineage>
</organism>
<reference evidence="1 2" key="1">
    <citation type="submission" date="2017-03" db="EMBL/GenBank/DDBJ databases">
        <title>Genome Survey of Euroglyphus maynei.</title>
        <authorList>
            <person name="Arlian L.G."/>
            <person name="Morgan M.S."/>
            <person name="Rider S.D."/>
        </authorList>
    </citation>
    <scope>NUCLEOTIDE SEQUENCE [LARGE SCALE GENOMIC DNA]</scope>
    <source>
        <strain evidence="1">Arlian Lab</strain>
        <tissue evidence="1">Whole body</tissue>
    </source>
</reference>
<dbReference type="AlphaFoldDB" id="A0A1Y3BHY2"/>
<proteinExistence type="predicted"/>
<protein>
    <submittedName>
        <fullName evidence="1">Uncharacterized protein</fullName>
    </submittedName>
</protein>
<sequence>MELFFTFVFGFFFDILYLVTGGRGGERENVFVLINRVLTLAFDGFATAIKLSSFGLSTFD</sequence>
<comment type="caution">
    <text evidence="1">The sequence shown here is derived from an EMBL/GenBank/DDBJ whole genome shotgun (WGS) entry which is preliminary data.</text>
</comment>
<evidence type="ECO:0000313" key="2">
    <source>
        <dbReference type="Proteomes" id="UP000194236"/>
    </source>
</evidence>
<evidence type="ECO:0000313" key="1">
    <source>
        <dbReference type="EMBL" id="OTF80482.1"/>
    </source>
</evidence>
<dbReference type="Proteomes" id="UP000194236">
    <property type="component" value="Unassembled WGS sequence"/>
</dbReference>
<accession>A0A1Y3BHY2</accession>
<dbReference type="EMBL" id="MUJZ01018025">
    <property type="protein sequence ID" value="OTF80482.1"/>
    <property type="molecule type" value="Genomic_DNA"/>
</dbReference>
<keyword evidence="2" id="KW-1185">Reference proteome</keyword>
<name>A0A1Y3BHY2_EURMA</name>
<gene>
    <name evidence="1" type="ORF">BLA29_013223</name>
</gene>